<evidence type="ECO:0000256" key="3">
    <source>
        <dbReference type="RuleBase" id="RU003345"/>
    </source>
</evidence>
<gene>
    <name evidence="5" type="ORF">Q8A70_01685</name>
</gene>
<reference evidence="6" key="1">
    <citation type="submission" date="2023-08" db="EMBL/GenBank/DDBJ databases">
        <title>Rhodospirillaceae gen. nov., a novel taxon isolated from the Yangtze River Yuezi River estuary sludge.</title>
        <authorList>
            <person name="Ruan L."/>
        </authorList>
    </citation>
    <scope>NUCLEOTIDE SEQUENCE [LARGE SCALE GENOMIC DNA]</scope>
    <source>
        <strain evidence="6">R-7</strain>
    </source>
</reference>
<feature type="active site" evidence="2">
    <location>
        <position position="269"/>
    </location>
</feature>
<evidence type="ECO:0000256" key="1">
    <source>
        <dbReference type="ARBA" id="ARBA00023002"/>
    </source>
</evidence>
<dbReference type="InterPro" id="IPR016161">
    <property type="entry name" value="Ald_DH/histidinol_DH"/>
</dbReference>
<dbReference type="InterPro" id="IPR015590">
    <property type="entry name" value="Aldehyde_DH_dom"/>
</dbReference>
<dbReference type="InterPro" id="IPR016162">
    <property type="entry name" value="Ald_DH_N"/>
</dbReference>
<sequence length="498" mass="52372">MLEVPHFSAADVDAARRRAGRLDAPWIGDAYRRSNRAARRDTLSPYDGTLLNAVELGDAAAVDAAVDAAAAALRGPWGRLDPAGRAALIRNLAQALETLRLELALLETLDVGKPILHAWNDDVPTAVGVLRWYASLVETAYDVAPSRRGGTLIQIAREPRGVIGIVLPWNYPLTTLALKLGPALAAGNTVVCKPAEDTPLTTLRLAELAIEAGLPAGVVNVVPGLGGVAGKAIGLHPGIAAINFTGSTATGRQFLRYSADSNLKEVSLECGGKNPAIILDDADLARSGDEIATGFLMNSGQLCSSISRILAPRSLESPLRALLAEKMAAWPVGDPLDPRTRIGPLVSDAHAAKVTRAIAAAAGDGLTSAAASTGSSPRLVRPVAFFDAATESGLWRDEIFGPVLAVRFYDDLEEALASANDTEYGLSAYVFGEDARRVTSLAERLDAGFVAVNAFCEGDLTTPFGGFKTSGFGGKDKGIHSLDQYARTKSIWWNAVHP</sequence>
<dbReference type="Gene3D" id="3.40.309.10">
    <property type="entry name" value="Aldehyde Dehydrogenase, Chain A, domain 2"/>
    <property type="match status" value="1"/>
</dbReference>
<dbReference type="Gene3D" id="3.40.605.10">
    <property type="entry name" value="Aldehyde Dehydrogenase, Chain A, domain 1"/>
    <property type="match status" value="1"/>
</dbReference>
<name>A0ABU0YI35_9PROT</name>
<dbReference type="PROSITE" id="PS00687">
    <property type="entry name" value="ALDEHYDE_DEHYDR_GLU"/>
    <property type="match status" value="1"/>
</dbReference>
<evidence type="ECO:0000259" key="4">
    <source>
        <dbReference type="Pfam" id="PF00171"/>
    </source>
</evidence>
<comment type="caution">
    <text evidence="5">The sequence shown here is derived from an EMBL/GenBank/DDBJ whole genome shotgun (WGS) entry which is preliminary data.</text>
</comment>
<dbReference type="SUPFAM" id="SSF53720">
    <property type="entry name" value="ALDH-like"/>
    <property type="match status" value="1"/>
</dbReference>
<organism evidence="5 6">
    <name type="scientific">Dongia sedimenti</name>
    <dbReference type="NCBI Taxonomy" id="3064282"/>
    <lineage>
        <taxon>Bacteria</taxon>
        <taxon>Pseudomonadati</taxon>
        <taxon>Pseudomonadota</taxon>
        <taxon>Alphaproteobacteria</taxon>
        <taxon>Rhodospirillales</taxon>
        <taxon>Dongiaceae</taxon>
        <taxon>Dongia</taxon>
    </lineage>
</organism>
<evidence type="ECO:0000313" key="5">
    <source>
        <dbReference type="EMBL" id="MDQ7246353.1"/>
    </source>
</evidence>
<dbReference type="PANTHER" id="PTHR11699">
    <property type="entry name" value="ALDEHYDE DEHYDROGENASE-RELATED"/>
    <property type="match status" value="1"/>
</dbReference>
<evidence type="ECO:0000256" key="2">
    <source>
        <dbReference type="PROSITE-ProRule" id="PRU10007"/>
    </source>
</evidence>
<dbReference type="InterPro" id="IPR029510">
    <property type="entry name" value="Ald_DH_CS_GLU"/>
</dbReference>
<comment type="similarity">
    <text evidence="3">Belongs to the aldehyde dehydrogenase family.</text>
</comment>
<keyword evidence="1 3" id="KW-0560">Oxidoreductase</keyword>
<dbReference type="Proteomes" id="UP001230156">
    <property type="component" value="Unassembled WGS sequence"/>
</dbReference>
<accession>A0ABU0YI35</accession>
<feature type="domain" description="Aldehyde dehydrogenase" evidence="4">
    <location>
        <begin position="38"/>
        <end position="491"/>
    </location>
</feature>
<dbReference type="RefSeq" id="WP_379953731.1">
    <property type="nucleotide sequence ID" value="NZ_JAUYVI010000001.1"/>
</dbReference>
<proteinExistence type="inferred from homology"/>
<keyword evidence="6" id="KW-1185">Reference proteome</keyword>
<dbReference type="EMBL" id="JAUYVI010000001">
    <property type="protein sequence ID" value="MDQ7246353.1"/>
    <property type="molecule type" value="Genomic_DNA"/>
</dbReference>
<protein>
    <submittedName>
        <fullName evidence="5">Aldehyde dehydrogenase family protein</fullName>
    </submittedName>
</protein>
<dbReference type="Pfam" id="PF00171">
    <property type="entry name" value="Aldedh"/>
    <property type="match status" value="1"/>
</dbReference>
<evidence type="ECO:0000313" key="6">
    <source>
        <dbReference type="Proteomes" id="UP001230156"/>
    </source>
</evidence>
<dbReference type="InterPro" id="IPR016163">
    <property type="entry name" value="Ald_DH_C"/>
</dbReference>